<accession>A0A9D4DRN9</accession>
<dbReference type="EMBL" id="JAIWYP010000010">
    <property type="protein sequence ID" value="KAH3753813.1"/>
    <property type="molecule type" value="Genomic_DNA"/>
</dbReference>
<reference evidence="2" key="1">
    <citation type="journal article" date="2019" name="bioRxiv">
        <title>The Genome of the Zebra Mussel, Dreissena polymorpha: A Resource for Invasive Species Research.</title>
        <authorList>
            <person name="McCartney M.A."/>
            <person name="Auch B."/>
            <person name="Kono T."/>
            <person name="Mallez S."/>
            <person name="Zhang Y."/>
            <person name="Obille A."/>
            <person name="Becker A."/>
            <person name="Abrahante J.E."/>
            <person name="Garbe J."/>
            <person name="Badalamenti J.P."/>
            <person name="Herman A."/>
            <person name="Mangelson H."/>
            <person name="Liachko I."/>
            <person name="Sullivan S."/>
            <person name="Sone E.D."/>
            <person name="Koren S."/>
            <person name="Silverstein K.A.T."/>
            <person name="Beckman K.B."/>
            <person name="Gohl D.M."/>
        </authorList>
    </citation>
    <scope>NUCLEOTIDE SEQUENCE</scope>
    <source>
        <strain evidence="2">Duluth1</strain>
        <tissue evidence="2">Whole animal</tissue>
    </source>
</reference>
<evidence type="ECO:0000256" key="1">
    <source>
        <dbReference type="SAM" id="Phobius"/>
    </source>
</evidence>
<dbReference type="AlphaFoldDB" id="A0A9D4DRN9"/>
<evidence type="ECO:0000313" key="3">
    <source>
        <dbReference type="Proteomes" id="UP000828390"/>
    </source>
</evidence>
<reference evidence="2" key="2">
    <citation type="submission" date="2020-11" db="EMBL/GenBank/DDBJ databases">
        <authorList>
            <person name="McCartney M.A."/>
            <person name="Auch B."/>
            <person name="Kono T."/>
            <person name="Mallez S."/>
            <person name="Becker A."/>
            <person name="Gohl D.M."/>
            <person name="Silverstein K.A.T."/>
            <person name="Koren S."/>
            <person name="Bechman K.B."/>
            <person name="Herman A."/>
            <person name="Abrahante J.E."/>
            <person name="Garbe J."/>
        </authorList>
    </citation>
    <scope>NUCLEOTIDE SEQUENCE</scope>
    <source>
        <strain evidence="2">Duluth1</strain>
        <tissue evidence="2">Whole animal</tissue>
    </source>
</reference>
<keyword evidence="1" id="KW-0472">Membrane</keyword>
<comment type="caution">
    <text evidence="2">The sequence shown here is derived from an EMBL/GenBank/DDBJ whole genome shotgun (WGS) entry which is preliminary data.</text>
</comment>
<name>A0A9D4DRN9_DREPO</name>
<protein>
    <submittedName>
        <fullName evidence="2">Uncharacterized protein</fullName>
    </submittedName>
</protein>
<evidence type="ECO:0000313" key="2">
    <source>
        <dbReference type="EMBL" id="KAH3753813.1"/>
    </source>
</evidence>
<sequence>MAEFFLFACLMFIDTLIFMLMSLFYEYKSNSVYTELPDDTTLTGEGDKGNTKEILGADSSENLPLQPVKIILTAAE</sequence>
<dbReference type="Proteomes" id="UP000828390">
    <property type="component" value="Unassembled WGS sequence"/>
</dbReference>
<keyword evidence="1" id="KW-0812">Transmembrane</keyword>
<keyword evidence="1" id="KW-1133">Transmembrane helix</keyword>
<gene>
    <name evidence="2" type="ORF">DPMN_188463</name>
</gene>
<feature type="transmembrane region" description="Helical" evidence="1">
    <location>
        <begin position="5"/>
        <end position="25"/>
    </location>
</feature>
<keyword evidence="3" id="KW-1185">Reference proteome</keyword>
<organism evidence="2 3">
    <name type="scientific">Dreissena polymorpha</name>
    <name type="common">Zebra mussel</name>
    <name type="synonym">Mytilus polymorpha</name>
    <dbReference type="NCBI Taxonomy" id="45954"/>
    <lineage>
        <taxon>Eukaryota</taxon>
        <taxon>Metazoa</taxon>
        <taxon>Spiralia</taxon>
        <taxon>Lophotrochozoa</taxon>
        <taxon>Mollusca</taxon>
        <taxon>Bivalvia</taxon>
        <taxon>Autobranchia</taxon>
        <taxon>Heteroconchia</taxon>
        <taxon>Euheterodonta</taxon>
        <taxon>Imparidentia</taxon>
        <taxon>Neoheterodontei</taxon>
        <taxon>Myida</taxon>
        <taxon>Dreissenoidea</taxon>
        <taxon>Dreissenidae</taxon>
        <taxon>Dreissena</taxon>
    </lineage>
</organism>
<proteinExistence type="predicted"/>